<feature type="transmembrane region" description="Helical" evidence="2">
    <location>
        <begin position="52"/>
        <end position="69"/>
    </location>
</feature>
<evidence type="ECO:0000256" key="2">
    <source>
        <dbReference type="SAM" id="Phobius"/>
    </source>
</evidence>
<dbReference type="EMBL" id="KB870808">
    <property type="protein sequence ID" value="EOA28671.1"/>
    <property type="molecule type" value="Genomic_DNA"/>
</dbReference>
<evidence type="ECO:0000256" key="1">
    <source>
        <dbReference type="SAM" id="MobiDB-lite"/>
    </source>
</evidence>
<feature type="region of interest" description="Disordered" evidence="1">
    <location>
        <begin position="74"/>
        <end position="93"/>
    </location>
</feature>
<evidence type="ECO:0000313" key="3">
    <source>
        <dbReference type="EMBL" id="EOA28671.1"/>
    </source>
</evidence>
<keyword evidence="2" id="KW-0812">Transmembrane</keyword>
<keyword evidence="2" id="KW-0472">Membrane</keyword>
<dbReference type="AlphaFoldDB" id="R0G0I8"/>
<keyword evidence="2" id="KW-1133">Transmembrane helix</keyword>
<organism evidence="3 4">
    <name type="scientific">Capsella rubella</name>
    <dbReference type="NCBI Taxonomy" id="81985"/>
    <lineage>
        <taxon>Eukaryota</taxon>
        <taxon>Viridiplantae</taxon>
        <taxon>Streptophyta</taxon>
        <taxon>Embryophyta</taxon>
        <taxon>Tracheophyta</taxon>
        <taxon>Spermatophyta</taxon>
        <taxon>Magnoliopsida</taxon>
        <taxon>eudicotyledons</taxon>
        <taxon>Gunneridae</taxon>
        <taxon>Pentapetalae</taxon>
        <taxon>rosids</taxon>
        <taxon>malvids</taxon>
        <taxon>Brassicales</taxon>
        <taxon>Brassicaceae</taxon>
        <taxon>Camelineae</taxon>
        <taxon>Capsella</taxon>
    </lineage>
</organism>
<sequence length="93" mass="10409">MGHSCSFEPKKTYFVSYNYDNRIKHKTVPLSLTLLLLLLLLLLSSDNILRKLAMSLAFLVFPLFLPYQLEPFGSSPIFSASPSKTLTPTTSPS</sequence>
<feature type="transmembrane region" description="Helical" evidence="2">
    <location>
        <begin position="27"/>
        <end position="45"/>
    </location>
</feature>
<accession>R0G0I8</accession>
<gene>
    <name evidence="3" type="ORF">CARUB_v10024895mg</name>
</gene>
<evidence type="ECO:0000313" key="4">
    <source>
        <dbReference type="Proteomes" id="UP000029121"/>
    </source>
</evidence>
<feature type="compositionally biased region" description="Low complexity" evidence="1">
    <location>
        <begin position="81"/>
        <end position="93"/>
    </location>
</feature>
<name>R0G0I8_9BRAS</name>
<dbReference type="Proteomes" id="UP000029121">
    <property type="component" value="Unassembled WGS sequence"/>
</dbReference>
<reference evidence="4" key="1">
    <citation type="journal article" date="2013" name="Nat. Genet.">
        <title>The Capsella rubella genome and the genomic consequences of rapid mating system evolution.</title>
        <authorList>
            <person name="Slotte T."/>
            <person name="Hazzouri K.M."/>
            <person name="Agren J.A."/>
            <person name="Koenig D."/>
            <person name="Maumus F."/>
            <person name="Guo Y.L."/>
            <person name="Steige K."/>
            <person name="Platts A.E."/>
            <person name="Escobar J.S."/>
            <person name="Newman L.K."/>
            <person name="Wang W."/>
            <person name="Mandakova T."/>
            <person name="Vello E."/>
            <person name="Smith L.M."/>
            <person name="Henz S.R."/>
            <person name="Steffen J."/>
            <person name="Takuno S."/>
            <person name="Brandvain Y."/>
            <person name="Coop G."/>
            <person name="Andolfatto P."/>
            <person name="Hu T.T."/>
            <person name="Blanchette M."/>
            <person name="Clark R.M."/>
            <person name="Quesneville H."/>
            <person name="Nordborg M."/>
            <person name="Gaut B.S."/>
            <person name="Lysak M.A."/>
            <person name="Jenkins J."/>
            <person name="Grimwood J."/>
            <person name="Chapman J."/>
            <person name="Prochnik S."/>
            <person name="Shu S."/>
            <person name="Rokhsar D."/>
            <person name="Schmutz J."/>
            <person name="Weigel D."/>
            <person name="Wright S.I."/>
        </authorList>
    </citation>
    <scope>NUCLEOTIDE SEQUENCE [LARGE SCALE GENOMIC DNA]</scope>
    <source>
        <strain evidence="4">cv. Monte Gargano</strain>
    </source>
</reference>
<protein>
    <submittedName>
        <fullName evidence="3">Uncharacterized protein</fullName>
    </submittedName>
</protein>
<proteinExistence type="predicted"/>
<keyword evidence="4" id="KW-1185">Reference proteome</keyword>